<dbReference type="Proteomes" id="UP000003971">
    <property type="component" value="Chromosome"/>
</dbReference>
<proteinExistence type="predicted"/>
<evidence type="ECO:0000313" key="1">
    <source>
        <dbReference type="EMBL" id="EFZ07735.1"/>
    </source>
</evidence>
<dbReference type="EMBL" id="CM001062">
    <property type="protein sequence ID" value="EFZ07735.1"/>
    <property type="molecule type" value="Genomic_DNA"/>
</dbReference>
<reference evidence="1 2" key="1">
    <citation type="journal article" date="2011" name="J. Bacteriol.">
        <title>Genome sequences of Salmonella enterica serovar typhimurium, Choleraesuis, Dublin, and Gallinarum strains of well- defined virulence in food-producing animals.</title>
        <authorList>
            <person name="Richardson E.J."/>
            <person name="Limaye B."/>
            <person name="Inamdar H."/>
            <person name="Datta A."/>
            <person name="Manjari K.S."/>
            <person name="Pullinger G.D."/>
            <person name="Thomson N.R."/>
            <person name="Joshi R.R."/>
            <person name="Watson M."/>
            <person name="Stevens M.P."/>
        </authorList>
    </citation>
    <scope>NUCLEOTIDE SEQUENCE [LARGE SCALE GENOMIC DNA]</scope>
    <source>
        <strain evidence="1">A50</strain>
    </source>
</reference>
<dbReference type="AlphaFoldDB" id="A0AAJ8WMX8"/>
<sequence length="38" mass="4265">MLIFPNFMTRCFTFNYLTENAGHSISPLTEGLIDALSV</sequence>
<organism evidence="1 2">
    <name type="scientific">Salmonella enterica subsp. enterica serovar Choleraesuis str. SCSA50</name>
    <dbReference type="NCBI Taxonomy" id="904139"/>
    <lineage>
        <taxon>Bacteria</taxon>
        <taxon>Pseudomonadati</taxon>
        <taxon>Pseudomonadota</taxon>
        <taxon>Gammaproteobacteria</taxon>
        <taxon>Enterobacterales</taxon>
        <taxon>Enterobacteriaceae</taxon>
        <taxon>Salmonella</taxon>
    </lineage>
</organism>
<gene>
    <name evidence="1" type="ORF">SCA50_3309</name>
</gene>
<evidence type="ECO:0000313" key="2">
    <source>
        <dbReference type="Proteomes" id="UP000003971"/>
    </source>
</evidence>
<protein>
    <submittedName>
        <fullName evidence="1">Uncharacterized protein</fullName>
    </submittedName>
</protein>
<accession>A0AAJ8WMX8</accession>
<name>A0AAJ8WMX8_SALET</name>